<evidence type="ECO:0008006" key="3">
    <source>
        <dbReference type="Google" id="ProtNLM"/>
    </source>
</evidence>
<evidence type="ECO:0000313" key="1">
    <source>
        <dbReference type="EMBL" id="TLQ42239.1"/>
    </source>
</evidence>
<comment type="caution">
    <text evidence="1">The sequence shown here is derived from an EMBL/GenBank/DDBJ whole genome shotgun (WGS) entry which is preliminary data.</text>
</comment>
<dbReference type="InterPro" id="IPR011009">
    <property type="entry name" value="Kinase-like_dom_sf"/>
</dbReference>
<dbReference type="EMBL" id="VAWE01000001">
    <property type="protein sequence ID" value="TLQ42239.1"/>
    <property type="molecule type" value="Genomic_DNA"/>
</dbReference>
<dbReference type="Proteomes" id="UP000305921">
    <property type="component" value="Unassembled WGS sequence"/>
</dbReference>
<protein>
    <recommendedName>
        <fullName evidence="3">Aminoglycoside phosphotransferase</fullName>
    </recommendedName>
</protein>
<organism evidence="1 2">
    <name type="scientific">Streptomyces marianii</name>
    <dbReference type="NCBI Taxonomy" id="1817406"/>
    <lineage>
        <taxon>Bacteria</taxon>
        <taxon>Bacillati</taxon>
        <taxon>Actinomycetota</taxon>
        <taxon>Actinomycetes</taxon>
        <taxon>Kitasatosporales</taxon>
        <taxon>Streptomycetaceae</taxon>
        <taxon>Streptomyces</taxon>
    </lineage>
</organism>
<sequence length="270" mass="29517">MTTSTWADLPTTVRLRLEDDLKPIGPPSLVADDFTPGLRVRFPTDDGTVFVKAIRSDSGPAASYRTEAAVSKVLPAGISPQLLISLECDGWVALAFHFHAGRHADLTPGSPDLQPVVDAVGRLHVPLTPNPLPGAPHITTNPVLQEADHRRFPGDTLLHCDLGAKNLVIAEDGQIRIIRWARPHRGPAWIDTAFLIPQLILAGHTAQEAEKWVDQVPAYQQADKAAINLFAAALTGYWLSRAPQPPSNRAHSRDRIIDAARAWVRHRSFV</sequence>
<reference evidence="1 2" key="1">
    <citation type="submission" date="2019-05" db="EMBL/GenBank/DDBJ databases">
        <title>Streptomyces marianii sp. nov., a novel marine actinomycete from southern coast of India.</title>
        <authorList>
            <person name="Iniyan A.M."/>
            <person name="Wink J."/>
            <person name="Ramprasad E."/>
            <person name="Ramana C.V."/>
            <person name="Bunk B."/>
            <person name="Sproer C."/>
            <person name="Joseph F.-J.R.S."/>
            <person name="Vincent S.G.P."/>
        </authorList>
    </citation>
    <scope>NUCLEOTIDE SEQUENCE [LARGE SCALE GENOMIC DNA]</scope>
    <source>
        <strain evidence="1 2">ICN19</strain>
    </source>
</reference>
<gene>
    <name evidence="1" type="ORF">FEF34_02435</name>
</gene>
<dbReference type="OrthoDB" id="2570531at2"/>
<dbReference type="AlphaFoldDB" id="A0A5R9DZJ3"/>
<dbReference type="SUPFAM" id="SSF56112">
    <property type="entry name" value="Protein kinase-like (PK-like)"/>
    <property type="match status" value="1"/>
</dbReference>
<proteinExistence type="predicted"/>
<dbReference type="RefSeq" id="WP_138051649.1">
    <property type="nucleotide sequence ID" value="NZ_VAWE01000001.1"/>
</dbReference>
<name>A0A5R9DZJ3_9ACTN</name>
<evidence type="ECO:0000313" key="2">
    <source>
        <dbReference type="Proteomes" id="UP000305921"/>
    </source>
</evidence>
<keyword evidence="2" id="KW-1185">Reference proteome</keyword>
<accession>A0A5R9DZJ3</accession>